<comment type="caution">
    <text evidence="1">The sequence shown here is derived from an EMBL/GenBank/DDBJ whole genome shotgun (WGS) entry which is preliminary data.</text>
</comment>
<gene>
    <name evidence="1" type="ORF">BIV57_04775</name>
</gene>
<sequence length="240" mass="25495">MRWTLAVLLCLAIGGGTGYGITTLQRGRLPGLHTASDGRWAFPRTAPPALQPGEPLPGDRRANPAGRHFAALGGLLVPLPRGAVREATARGGAVPTLLALYQPGGRTKMSAAISEERLRSSAAEAWSMPDGTHTVVVLLQAKTGAEAESLLTEHLDVRSMDTPTLAKAAEVRSDDDEQTIAPHSAKAIAYAEAEPYGDEQVRIAYSVMGDTVAVVAQWHRAYTPPLPFHQTAVLQNRLLA</sequence>
<dbReference type="Proteomes" id="UP000243342">
    <property type="component" value="Unassembled WGS sequence"/>
</dbReference>
<evidence type="ECO:0000313" key="1">
    <source>
        <dbReference type="EMBL" id="OIV38633.1"/>
    </source>
</evidence>
<dbReference type="EMBL" id="MLCF01000017">
    <property type="protein sequence ID" value="OIV38633.1"/>
    <property type="molecule type" value="Genomic_DNA"/>
</dbReference>
<organism evidence="1 2">
    <name type="scientific">Mangrovactinospora gilvigrisea</name>
    <dbReference type="NCBI Taxonomy" id="1428644"/>
    <lineage>
        <taxon>Bacteria</taxon>
        <taxon>Bacillati</taxon>
        <taxon>Actinomycetota</taxon>
        <taxon>Actinomycetes</taxon>
        <taxon>Kitasatosporales</taxon>
        <taxon>Streptomycetaceae</taxon>
        <taxon>Mangrovactinospora</taxon>
    </lineage>
</organism>
<proteinExistence type="predicted"/>
<reference evidence="1 2" key="1">
    <citation type="submission" date="2016-10" db="EMBL/GenBank/DDBJ databases">
        <title>Genome sequence of Streptomyces gilvigriseus MUSC 26.</title>
        <authorList>
            <person name="Lee L.-H."/>
            <person name="Ser H.-L."/>
        </authorList>
    </citation>
    <scope>NUCLEOTIDE SEQUENCE [LARGE SCALE GENOMIC DNA]</scope>
    <source>
        <strain evidence="1 2">MUSC 26</strain>
    </source>
</reference>
<evidence type="ECO:0000313" key="2">
    <source>
        <dbReference type="Proteomes" id="UP000243342"/>
    </source>
</evidence>
<accession>A0A1J7BYS4</accession>
<keyword evidence="2" id="KW-1185">Reference proteome</keyword>
<dbReference type="STRING" id="1428644.BIV57_04775"/>
<name>A0A1J7BYS4_9ACTN</name>
<dbReference type="AlphaFoldDB" id="A0A1J7BYS4"/>
<protein>
    <submittedName>
        <fullName evidence="1">Uncharacterized protein</fullName>
    </submittedName>
</protein>